<comment type="subcellular location">
    <subcellularLocation>
        <location evidence="1">Cell projection</location>
        <location evidence="1">Cilium</location>
    </subcellularLocation>
</comment>
<dbReference type="InterPro" id="IPR032675">
    <property type="entry name" value="LRR_dom_sf"/>
</dbReference>
<dbReference type="Proteomes" id="UP000095038">
    <property type="component" value="Unassembled WGS sequence"/>
</dbReference>
<gene>
    <name evidence="6" type="ORF">ASCRUDRAFT_81431</name>
</gene>
<keyword evidence="4" id="KW-0969">Cilium</keyword>
<evidence type="ECO:0000313" key="7">
    <source>
        <dbReference type="Proteomes" id="UP000095038"/>
    </source>
</evidence>
<keyword evidence="2" id="KW-0433">Leucine-rich repeat</keyword>
<dbReference type="InterPro" id="IPR001611">
    <property type="entry name" value="Leu-rich_rpt"/>
</dbReference>
<sequence length="617" mass="70753">MLLSLSGNKAANIYDLIPPHLLESIIAPLPNDVLLILALSSNCFISALALKLLFKNLIVVLNSDNYYYCHNGLLNTYQNKDTNNKSFKNPKPFKLNALNLGLFRSLIANFTHNLVIQSTNNSYKSLISNNNQLVNLVPFTNIRKLSVIHSITSFEIDIIQNVHDFLSNYIDTCILLENNQQITSLSLNFNHNFNHFAFINNVLPLSNQNLQTSLKTLKISSSKLSFVPNLSNFHKIKHLNLSNNNLSNISSLGTLQYLKSINLSRNQFSFIDPIDFDYKINKNLLSINLSHNSLSKIYGLNYLSNLLDLDLSNNQIYKIENLNDNTNLHFLNLSNNFIKSIENLNPLKNLKFLNLSNNKIERIENLNNLKNLISLNLEFNNIKRLYNISKNLNWDSLIELNLNQNDLSSLRYLKSSSPSNNLEILRLNNNSIDSIDEYLNLNFKNLNYLDLSFNRLFSVDNLPLSINSLNLLGNSLYEISNYLIDLRNLKFLDLSWNQITDINNDNNLKLLKFKNNVKVNLESNQHNYNTDEFYYTISNSTSSSTSTSSFTYTNYTYSNNKNLYPQVFLPAINTNNLNSNNFSEQIPRIKSSLNMAIDNLTHNDNFRNLASSFLNIS</sequence>
<dbReference type="Pfam" id="PF12799">
    <property type="entry name" value="LRR_4"/>
    <property type="match status" value="1"/>
</dbReference>
<evidence type="ECO:0000256" key="4">
    <source>
        <dbReference type="ARBA" id="ARBA00023069"/>
    </source>
</evidence>
<protein>
    <submittedName>
        <fullName evidence="6">L domain-like protein</fullName>
    </submittedName>
</protein>
<dbReference type="PANTHER" id="PTHR45973">
    <property type="entry name" value="PROTEIN PHOSPHATASE 1 REGULATORY SUBUNIT SDS22-RELATED"/>
    <property type="match status" value="1"/>
</dbReference>
<dbReference type="InterPro" id="IPR025875">
    <property type="entry name" value="Leu-rich_rpt_4"/>
</dbReference>
<dbReference type="InParanoid" id="A0A1D2VG91"/>
<dbReference type="AlphaFoldDB" id="A0A1D2VG91"/>
<reference evidence="7" key="1">
    <citation type="submission" date="2016-05" db="EMBL/GenBank/DDBJ databases">
        <title>Comparative genomics of biotechnologically important yeasts.</title>
        <authorList>
            <consortium name="DOE Joint Genome Institute"/>
            <person name="Riley R."/>
            <person name="Haridas S."/>
            <person name="Wolfe K.H."/>
            <person name="Lopes M.R."/>
            <person name="Hittinger C.T."/>
            <person name="Goker M."/>
            <person name="Salamov A."/>
            <person name="Wisecaver J."/>
            <person name="Long T.M."/>
            <person name="Aerts A.L."/>
            <person name="Barry K."/>
            <person name="Choi C."/>
            <person name="Clum A."/>
            <person name="Coughlan A.Y."/>
            <person name="Deshpande S."/>
            <person name="Douglass A.P."/>
            <person name="Hanson S.J."/>
            <person name="Klenk H.-P."/>
            <person name="Labutti K."/>
            <person name="Lapidus A."/>
            <person name="Lindquist E."/>
            <person name="Lipzen A."/>
            <person name="Meier-Kolthoff J.P."/>
            <person name="Ohm R.A."/>
            <person name="Otillar R.P."/>
            <person name="Pangilinan J."/>
            <person name="Peng Y."/>
            <person name="Rokas A."/>
            <person name="Rosa C.A."/>
            <person name="Scheuner C."/>
            <person name="Sibirny A.A."/>
            <person name="Slot J.C."/>
            <person name="Stielow J.B."/>
            <person name="Sun H."/>
            <person name="Kurtzman C.P."/>
            <person name="Blackwell M."/>
            <person name="Grigoriev I.V."/>
            <person name="Jeffries T.W."/>
        </authorList>
    </citation>
    <scope>NUCLEOTIDE SEQUENCE [LARGE SCALE GENOMIC DNA]</scope>
    <source>
        <strain evidence="7">DSM 1968</strain>
    </source>
</reference>
<proteinExistence type="predicted"/>
<dbReference type="InterPro" id="IPR003591">
    <property type="entry name" value="Leu-rich_rpt_typical-subtyp"/>
</dbReference>
<keyword evidence="5" id="KW-0966">Cell projection</keyword>
<dbReference type="EMBL" id="KV454482">
    <property type="protein sequence ID" value="ODV60487.1"/>
    <property type="molecule type" value="Genomic_DNA"/>
</dbReference>
<evidence type="ECO:0000256" key="5">
    <source>
        <dbReference type="ARBA" id="ARBA00023273"/>
    </source>
</evidence>
<keyword evidence="3" id="KW-0677">Repeat</keyword>
<accession>A0A1D2VG91</accession>
<dbReference type="InterPro" id="IPR050576">
    <property type="entry name" value="Cilia_flagella_integrity"/>
</dbReference>
<dbReference type="PRINTS" id="PR00019">
    <property type="entry name" value="LEURICHRPT"/>
</dbReference>
<dbReference type="Gene3D" id="3.80.10.10">
    <property type="entry name" value="Ribonuclease Inhibitor"/>
    <property type="match status" value="3"/>
</dbReference>
<dbReference type="SMART" id="SM00369">
    <property type="entry name" value="LRR_TYP"/>
    <property type="match status" value="7"/>
</dbReference>
<dbReference type="PROSITE" id="PS51450">
    <property type="entry name" value="LRR"/>
    <property type="match status" value="10"/>
</dbReference>
<evidence type="ECO:0000256" key="3">
    <source>
        <dbReference type="ARBA" id="ARBA00022737"/>
    </source>
</evidence>
<dbReference type="GeneID" id="30968254"/>
<evidence type="ECO:0000256" key="2">
    <source>
        <dbReference type="ARBA" id="ARBA00022614"/>
    </source>
</evidence>
<organism evidence="6 7">
    <name type="scientific">Ascoidea rubescens DSM 1968</name>
    <dbReference type="NCBI Taxonomy" id="1344418"/>
    <lineage>
        <taxon>Eukaryota</taxon>
        <taxon>Fungi</taxon>
        <taxon>Dikarya</taxon>
        <taxon>Ascomycota</taxon>
        <taxon>Saccharomycotina</taxon>
        <taxon>Saccharomycetes</taxon>
        <taxon>Ascoideaceae</taxon>
        <taxon>Ascoidea</taxon>
    </lineage>
</organism>
<evidence type="ECO:0000313" key="6">
    <source>
        <dbReference type="EMBL" id="ODV60487.1"/>
    </source>
</evidence>
<dbReference type="RefSeq" id="XP_020046794.1">
    <property type="nucleotide sequence ID" value="XM_020194618.1"/>
</dbReference>
<dbReference type="SUPFAM" id="SSF52058">
    <property type="entry name" value="L domain-like"/>
    <property type="match status" value="2"/>
</dbReference>
<dbReference type="SMART" id="SM00365">
    <property type="entry name" value="LRR_SD22"/>
    <property type="match status" value="8"/>
</dbReference>
<dbReference type="STRING" id="1344418.A0A1D2VG91"/>
<evidence type="ECO:0000256" key="1">
    <source>
        <dbReference type="ARBA" id="ARBA00004138"/>
    </source>
</evidence>
<keyword evidence="7" id="KW-1185">Reference proteome</keyword>
<dbReference type="PANTHER" id="PTHR45973:SF9">
    <property type="entry name" value="LEUCINE-RICH REPEAT-CONTAINING PROTEIN 46"/>
    <property type="match status" value="1"/>
</dbReference>
<name>A0A1D2VG91_9ASCO</name>